<dbReference type="KEGG" id="luo:HHL09_02945"/>
<keyword evidence="1" id="KW-0472">Membrane</keyword>
<proteinExistence type="predicted"/>
<feature type="transmembrane region" description="Helical" evidence="1">
    <location>
        <begin position="102"/>
        <end position="123"/>
    </location>
</feature>
<evidence type="ECO:0000313" key="2">
    <source>
        <dbReference type="EMBL" id="QJE94778.1"/>
    </source>
</evidence>
<feature type="transmembrane region" description="Helical" evidence="1">
    <location>
        <begin position="38"/>
        <end position="60"/>
    </location>
</feature>
<evidence type="ECO:0008006" key="4">
    <source>
        <dbReference type="Google" id="ProtNLM"/>
    </source>
</evidence>
<keyword evidence="1" id="KW-0812">Transmembrane</keyword>
<name>A0A858RDX0_9BACT</name>
<dbReference type="EMBL" id="CP051774">
    <property type="protein sequence ID" value="QJE94778.1"/>
    <property type="molecule type" value="Genomic_DNA"/>
</dbReference>
<keyword evidence="1" id="KW-1133">Transmembrane helix</keyword>
<evidence type="ECO:0000256" key="1">
    <source>
        <dbReference type="SAM" id="Phobius"/>
    </source>
</evidence>
<gene>
    <name evidence="2" type="ORF">HHL09_02945</name>
</gene>
<reference evidence="2 3" key="1">
    <citation type="submission" date="2020-04" db="EMBL/GenBank/DDBJ databases">
        <title>Luteolibacter sp. G-1-1-1 isolated from soil.</title>
        <authorList>
            <person name="Dahal R.H."/>
        </authorList>
    </citation>
    <scope>NUCLEOTIDE SEQUENCE [LARGE SCALE GENOMIC DNA]</scope>
    <source>
        <strain evidence="2 3">G-1-1-1</strain>
    </source>
</reference>
<sequence>MRVLNYFANLRTPKLVLWCYLAWYLTIVPFHFEPSPLIWFTALGISALIGIALIFATKVPGQAMDGWTKFRLFLFPFCVSSYSSLIKGKGFILLFPTEMRQLLSGVAACVAVVVFQRICVALVPRGLQMDPPPADTGRP</sequence>
<organism evidence="2 3">
    <name type="scientific">Luteolibacter luteus</name>
    <dbReference type="NCBI Taxonomy" id="2728835"/>
    <lineage>
        <taxon>Bacteria</taxon>
        <taxon>Pseudomonadati</taxon>
        <taxon>Verrucomicrobiota</taxon>
        <taxon>Verrucomicrobiia</taxon>
        <taxon>Verrucomicrobiales</taxon>
        <taxon>Verrucomicrobiaceae</taxon>
        <taxon>Luteolibacter</taxon>
    </lineage>
</organism>
<feature type="transmembrane region" description="Helical" evidence="1">
    <location>
        <begin position="15"/>
        <end position="32"/>
    </location>
</feature>
<accession>A0A858RDX0</accession>
<protein>
    <recommendedName>
        <fullName evidence="4">Transmembrane protein</fullName>
    </recommendedName>
</protein>
<feature type="transmembrane region" description="Helical" evidence="1">
    <location>
        <begin position="72"/>
        <end position="96"/>
    </location>
</feature>
<dbReference type="RefSeq" id="WP_169452999.1">
    <property type="nucleotide sequence ID" value="NZ_CP051774.1"/>
</dbReference>
<keyword evidence="3" id="KW-1185">Reference proteome</keyword>
<evidence type="ECO:0000313" key="3">
    <source>
        <dbReference type="Proteomes" id="UP000501812"/>
    </source>
</evidence>
<dbReference type="AlphaFoldDB" id="A0A858RDX0"/>
<dbReference type="Proteomes" id="UP000501812">
    <property type="component" value="Chromosome"/>
</dbReference>